<name>A0ABD0V0H3_DENTH</name>
<dbReference type="PANTHER" id="PTHR35759:SF1">
    <property type="entry name" value="OS07G0673000 PROTEIN"/>
    <property type="match status" value="1"/>
</dbReference>
<dbReference type="AlphaFoldDB" id="A0ABD0V0H3"/>
<accession>A0ABD0V0H3</accession>
<organism evidence="1 2">
    <name type="scientific">Dendrobium thyrsiflorum</name>
    <name type="common">Pinecone-like raceme dendrobium</name>
    <name type="synonym">Orchid</name>
    <dbReference type="NCBI Taxonomy" id="117978"/>
    <lineage>
        <taxon>Eukaryota</taxon>
        <taxon>Viridiplantae</taxon>
        <taxon>Streptophyta</taxon>
        <taxon>Embryophyta</taxon>
        <taxon>Tracheophyta</taxon>
        <taxon>Spermatophyta</taxon>
        <taxon>Magnoliopsida</taxon>
        <taxon>Liliopsida</taxon>
        <taxon>Asparagales</taxon>
        <taxon>Orchidaceae</taxon>
        <taxon>Epidendroideae</taxon>
        <taxon>Malaxideae</taxon>
        <taxon>Dendrobiinae</taxon>
        <taxon>Dendrobium</taxon>
    </lineage>
</organism>
<keyword evidence="2" id="KW-1185">Reference proteome</keyword>
<dbReference type="EMBL" id="JANQDX010000009">
    <property type="protein sequence ID" value="KAL0918572.1"/>
    <property type="molecule type" value="Genomic_DNA"/>
</dbReference>
<reference evidence="1 2" key="1">
    <citation type="journal article" date="2024" name="Plant Biotechnol. J.">
        <title>Dendrobium thyrsiflorum genome and its molecular insights into genes involved in important horticultural traits.</title>
        <authorList>
            <person name="Chen B."/>
            <person name="Wang J.Y."/>
            <person name="Zheng P.J."/>
            <person name="Li K.L."/>
            <person name="Liang Y.M."/>
            <person name="Chen X.F."/>
            <person name="Zhang C."/>
            <person name="Zhao X."/>
            <person name="He X."/>
            <person name="Zhang G.Q."/>
            <person name="Liu Z.J."/>
            <person name="Xu Q."/>
        </authorList>
    </citation>
    <scope>NUCLEOTIDE SEQUENCE [LARGE SCALE GENOMIC DNA]</scope>
    <source>
        <strain evidence="1">GZMU011</strain>
    </source>
</reference>
<sequence>MPSPSSLSPKFAFAIAFSFSVALSSSSHSPLPFLPKFPTNLSLELFSSHSSASRHSSPSPSPSQSIAADLLSLFGSKHDAGRIPRDEARQIRSCLRFLVPPASDCLKGRRKISEKLIRRELDEENEMVWWPPAPVMELARLAVDSGGDPGTIQRALDPTKLLVPDVEGLKKDKCELTRTPNGYRFANKDLNSYFEFLFELIVERAPSVGMNVSLNRYDLFHGHLFLASDSGRLGILFHAREYPAYEKKRFPYNLGFCQTGSTVIYDDSMNLRNILWLAPLPSNVTKAWLAPGTLVVLDAHPGGVIYEKLVPDYVDFVRTVYEDDFGDVVVDINYLNLDNVAPGDRIFIC</sequence>
<comment type="caution">
    <text evidence="1">The sequence shown here is derived from an EMBL/GenBank/DDBJ whole genome shotgun (WGS) entry which is preliminary data.</text>
</comment>
<gene>
    <name evidence="1" type="ORF">M5K25_010587</name>
</gene>
<proteinExistence type="predicted"/>
<evidence type="ECO:0000313" key="2">
    <source>
        <dbReference type="Proteomes" id="UP001552299"/>
    </source>
</evidence>
<protein>
    <submittedName>
        <fullName evidence="1">Uncharacterized protein</fullName>
    </submittedName>
</protein>
<dbReference type="Proteomes" id="UP001552299">
    <property type="component" value="Unassembled WGS sequence"/>
</dbReference>
<evidence type="ECO:0000313" key="1">
    <source>
        <dbReference type="EMBL" id="KAL0918572.1"/>
    </source>
</evidence>
<dbReference type="PANTHER" id="PTHR35759">
    <property type="entry name" value="BNAA09G03860D PROTEIN"/>
    <property type="match status" value="1"/>
</dbReference>